<organism evidence="1 2">
    <name type="scientific">Nocardia veterana</name>
    <dbReference type="NCBI Taxonomy" id="132249"/>
    <lineage>
        <taxon>Bacteria</taxon>
        <taxon>Bacillati</taxon>
        <taxon>Actinomycetota</taxon>
        <taxon>Actinomycetes</taxon>
        <taxon>Mycobacteriales</taxon>
        <taxon>Nocardiaceae</taxon>
        <taxon>Nocardia</taxon>
    </lineage>
</organism>
<dbReference type="RefSeq" id="WP_040724203.1">
    <property type="nucleotide sequence ID" value="NZ_CAWPHS010000014.1"/>
</dbReference>
<evidence type="ECO:0000313" key="1">
    <source>
        <dbReference type="EMBL" id="NKY87742.1"/>
    </source>
</evidence>
<evidence type="ECO:0008006" key="3">
    <source>
        <dbReference type="Google" id="ProtNLM"/>
    </source>
</evidence>
<accession>A0A7X6RJ03</accession>
<comment type="caution">
    <text evidence="1">The sequence shown here is derived from an EMBL/GenBank/DDBJ whole genome shotgun (WGS) entry which is preliminary data.</text>
</comment>
<dbReference type="AlphaFoldDB" id="A0A7X6RJ03"/>
<gene>
    <name evidence="1" type="ORF">HGA07_19165</name>
</gene>
<protein>
    <recommendedName>
        <fullName evidence="3">Tocopherol cyclase-like protein</fullName>
    </recommendedName>
</protein>
<reference evidence="1 2" key="1">
    <citation type="submission" date="2020-04" db="EMBL/GenBank/DDBJ databases">
        <title>MicrobeNet Type strains.</title>
        <authorList>
            <person name="Nicholson A.C."/>
        </authorList>
    </citation>
    <scope>NUCLEOTIDE SEQUENCE [LARGE SCALE GENOMIC DNA]</scope>
    <source>
        <strain evidence="1 2">DSM 44445</strain>
    </source>
</reference>
<dbReference type="EMBL" id="JAAXPE010000021">
    <property type="protein sequence ID" value="NKY87742.1"/>
    <property type="molecule type" value="Genomic_DNA"/>
</dbReference>
<dbReference type="Proteomes" id="UP000523447">
    <property type="component" value="Unassembled WGS sequence"/>
</dbReference>
<name>A0A7X6RJ03_9NOCA</name>
<proteinExistence type="predicted"/>
<evidence type="ECO:0000313" key="2">
    <source>
        <dbReference type="Proteomes" id="UP000523447"/>
    </source>
</evidence>
<sequence>MTGSEAEAASPEFGEFDFRTVVGAFQPRVATMQPTSTYHGMGMQVQYTYAYLGDEEGNSYVVERKYIGSMTGGLYIMCNEHGTLGLRPETSVSARGELRRFSSPEMRRWSEPVLQRTRDTIAPRDERPLHVELTDTSVLWDEGDLLHLEGTPGALGVQGYSPMPEDPWFYSEYPCRVSGRVVGRPCRGIMVVETGYWKHGVEPKEAKFFREIEHSFNAFGNLLDDGTMQWGTLVRGGQGMRVAAVVEDLNGVGTVVLASSDLDCRYRVEDSGQIHYAEQESAGQIWEYRSNGSGHMDDFEASRWDGYGSMAGITTLRGDARGVEFGYGWFEYFRHRIPADKLIAG</sequence>
<keyword evidence="2" id="KW-1185">Reference proteome</keyword>